<evidence type="ECO:0000256" key="7">
    <source>
        <dbReference type="ARBA" id="ARBA00023049"/>
    </source>
</evidence>
<feature type="transmembrane region" description="Helical" evidence="9">
    <location>
        <begin position="12"/>
        <end position="33"/>
    </location>
</feature>
<dbReference type="InterPro" id="IPR001431">
    <property type="entry name" value="Pept_M16_Zn_BS"/>
</dbReference>
<dbReference type="PROSITE" id="PS00143">
    <property type="entry name" value="INSULINASE"/>
    <property type="match status" value="1"/>
</dbReference>
<dbReference type="Pfam" id="PF05193">
    <property type="entry name" value="Peptidase_M16_C"/>
    <property type="match status" value="2"/>
</dbReference>
<keyword evidence="3" id="KW-0645">Protease</keyword>
<accession>A0A561Q2D4</accession>
<dbReference type="PANTHER" id="PTHR43690:SF17">
    <property type="entry name" value="PROTEIN YHJJ"/>
    <property type="match status" value="1"/>
</dbReference>
<dbReference type="InterPro" id="IPR011249">
    <property type="entry name" value="Metalloenz_LuxS/M16"/>
</dbReference>
<comment type="caution">
    <text evidence="11">The sequence shown here is derived from an EMBL/GenBank/DDBJ whole genome shotgun (WGS) entry which is preliminary data.</text>
</comment>
<evidence type="ECO:0000256" key="5">
    <source>
        <dbReference type="ARBA" id="ARBA00022801"/>
    </source>
</evidence>
<keyword evidence="9" id="KW-0472">Membrane</keyword>
<name>A0A561Q2D4_9BACT</name>
<evidence type="ECO:0000256" key="2">
    <source>
        <dbReference type="ARBA" id="ARBA00007261"/>
    </source>
</evidence>
<dbReference type="Gene3D" id="3.30.830.10">
    <property type="entry name" value="Metalloenzyme, LuxS/M16 peptidase-like"/>
    <property type="match status" value="4"/>
</dbReference>
<proteinExistence type="inferred from homology"/>
<evidence type="ECO:0000259" key="10">
    <source>
        <dbReference type="PROSITE" id="PS50042"/>
    </source>
</evidence>
<sequence length="1021" mass="114856">MTDLTIGCPLVLSTAHTILPIFIFIYFSLPVYLTDKFQKTNYCMSLKRVVSLFLFACTLQTAGAQEKYQWKEATSGGYTYKYISNDPMKARFYTLKNGLTVILSVNKKDPRIQTLIGTRAGSDNDPKDHTGLAHYLEHLLFKGTQQYGSLDWAKEKPLIDKISDLYDKYNKTVDPAARKVVYHEIDSVSGIAAKYAIANEYDKMMTGMGAQGTNAHTWVEETIYEEDIPSNAIDKYLTVQAERFRDPVFRLFHTELEAVYEEKNRGLDNDGRKVYETMLAALFPTHNYGQQSTIGTIEHLKNPNLKAIRQFYNEYYVPNNMAVVMAGDFDPDYVVKLIDQKFAYMKAKPVKEYKPVPEAPIKAPVVKEVLGPDAESVDIAFRMPGALDTKSNLVLGVMGSILQNGKAGLLDLNINKQQKVLNASAGVMSLKDYSIFSLSGKAKQGQTLEDVKALLLGQLEILKKGEFDETLVKAIVNNAKLSELQGLENNNNRATSLMDAFIKSRAQDWAHDVAYVDDMGTVTKKQIVDYANKYLNDNYVIIYKRKGEDKNIQKVEKPAITPVEVNREAQSSFLKQVAAMPATPVKPQWLDYEKDIQKTTVGNTDMMYVQNKDNGLFHLYYRFDMGSWNSKKLPLAAQYLQFLRTDKYTSEQISKEFYNIACNFSISASTDNTTISISGLQDNFDKAVALFEHVIANCKPDEAALAALKGRLQKARADSKLNKGAIMKGVVNYAMYGAKNPFNNQLSQAELDAITATELTDILHELPAYKHTIIYWGPQPLETAAADVKKLHTLPASFKVAPAAVKFVKDNQAQNQVLFADYDMVQTEVNWLRNTDVYDPAKTGIVTLFNSYFGGGMGSVVFQTIRESKALAYSTYAFLASPDKKSERYSAIAYVGSQADKMNDAITGMNELLNDIPRSDKLLETAKESMKQDIETERITNDGIIFSYLAAQKLGLNTDIRKQVYESIDKMNFDEVKKFHDEYLAHKPYTYCIVASEKKVGEELKKYGAVKKLSLEEIFGY</sequence>
<dbReference type="InterPro" id="IPR050626">
    <property type="entry name" value="Peptidase_M16"/>
</dbReference>
<dbReference type="GO" id="GO:0006508">
    <property type="term" value="P:proteolysis"/>
    <property type="evidence" value="ECO:0007669"/>
    <property type="project" value="UniProtKB-KW"/>
</dbReference>
<feature type="domain" description="Cyclic nucleotide-binding" evidence="10">
    <location>
        <begin position="443"/>
        <end position="497"/>
    </location>
</feature>
<dbReference type="EMBL" id="VIWO01000001">
    <property type="protein sequence ID" value="TWF44500.1"/>
    <property type="molecule type" value="Genomic_DNA"/>
</dbReference>
<evidence type="ECO:0000256" key="3">
    <source>
        <dbReference type="ARBA" id="ARBA00022670"/>
    </source>
</evidence>
<evidence type="ECO:0000256" key="8">
    <source>
        <dbReference type="RuleBase" id="RU004447"/>
    </source>
</evidence>
<dbReference type="PANTHER" id="PTHR43690">
    <property type="entry name" value="NARDILYSIN"/>
    <property type="match status" value="1"/>
</dbReference>
<organism evidence="11 12">
    <name type="scientific">Chitinophaga polysaccharea</name>
    <dbReference type="NCBI Taxonomy" id="1293035"/>
    <lineage>
        <taxon>Bacteria</taxon>
        <taxon>Pseudomonadati</taxon>
        <taxon>Bacteroidota</taxon>
        <taxon>Chitinophagia</taxon>
        <taxon>Chitinophagales</taxon>
        <taxon>Chitinophagaceae</taxon>
        <taxon>Chitinophaga</taxon>
    </lineage>
</organism>
<keyword evidence="12" id="KW-1185">Reference proteome</keyword>
<evidence type="ECO:0000256" key="4">
    <source>
        <dbReference type="ARBA" id="ARBA00022723"/>
    </source>
</evidence>
<gene>
    <name evidence="11" type="ORF">FHW36_101420</name>
</gene>
<evidence type="ECO:0000256" key="9">
    <source>
        <dbReference type="SAM" id="Phobius"/>
    </source>
</evidence>
<evidence type="ECO:0000256" key="1">
    <source>
        <dbReference type="ARBA" id="ARBA00001947"/>
    </source>
</evidence>
<evidence type="ECO:0000313" key="12">
    <source>
        <dbReference type="Proteomes" id="UP000320811"/>
    </source>
</evidence>
<dbReference type="SUPFAM" id="SSF63411">
    <property type="entry name" value="LuxS/MPP-like metallohydrolase"/>
    <property type="match status" value="4"/>
</dbReference>
<evidence type="ECO:0000256" key="6">
    <source>
        <dbReference type="ARBA" id="ARBA00022833"/>
    </source>
</evidence>
<comment type="cofactor">
    <cofactor evidence="1">
        <name>Zn(2+)</name>
        <dbReference type="ChEBI" id="CHEBI:29105"/>
    </cofactor>
</comment>
<evidence type="ECO:0000313" key="11">
    <source>
        <dbReference type="EMBL" id="TWF44500.1"/>
    </source>
</evidence>
<dbReference type="GO" id="GO:0046872">
    <property type="term" value="F:metal ion binding"/>
    <property type="evidence" value="ECO:0007669"/>
    <property type="project" value="UniProtKB-KW"/>
</dbReference>
<dbReference type="InterPro" id="IPR007863">
    <property type="entry name" value="Peptidase_M16_C"/>
</dbReference>
<protein>
    <submittedName>
        <fullName evidence="11">Putative Zn-dependent peptidase</fullName>
    </submittedName>
</protein>
<dbReference type="InterPro" id="IPR011765">
    <property type="entry name" value="Pept_M16_N"/>
</dbReference>
<reference evidence="11 12" key="1">
    <citation type="submission" date="2019-06" db="EMBL/GenBank/DDBJ databases">
        <title>Sorghum-associated microbial communities from plants grown in Nebraska, USA.</title>
        <authorList>
            <person name="Schachtman D."/>
        </authorList>
    </citation>
    <scope>NUCLEOTIDE SEQUENCE [LARGE SCALE GENOMIC DNA]</scope>
    <source>
        <strain evidence="11 12">1209</strain>
    </source>
</reference>
<comment type="similarity">
    <text evidence="2 8">Belongs to the peptidase M16 family.</text>
</comment>
<dbReference type="InterPro" id="IPR000595">
    <property type="entry name" value="cNMP-bd_dom"/>
</dbReference>
<keyword evidence="9" id="KW-1133">Transmembrane helix</keyword>
<keyword evidence="7" id="KW-0482">Metalloprotease</keyword>
<dbReference type="Proteomes" id="UP000320811">
    <property type="component" value="Unassembled WGS sequence"/>
</dbReference>
<dbReference type="GO" id="GO:0004222">
    <property type="term" value="F:metalloendopeptidase activity"/>
    <property type="evidence" value="ECO:0007669"/>
    <property type="project" value="InterPro"/>
</dbReference>
<dbReference type="AlphaFoldDB" id="A0A561Q2D4"/>
<dbReference type="PROSITE" id="PS50042">
    <property type="entry name" value="CNMP_BINDING_3"/>
    <property type="match status" value="1"/>
</dbReference>
<keyword evidence="5" id="KW-0378">Hydrolase</keyword>
<dbReference type="Pfam" id="PF00675">
    <property type="entry name" value="Peptidase_M16"/>
    <property type="match status" value="2"/>
</dbReference>
<keyword evidence="9" id="KW-0812">Transmembrane</keyword>
<keyword evidence="4" id="KW-0479">Metal-binding</keyword>
<keyword evidence="6" id="KW-0862">Zinc</keyword>